<dbReference type="GeneID" id="104594831"/>
<evidence type="ECO:0000313" key="5">
    <source>
        <dbReference type="RefSeq" id="XP_010253635.1"/>
    </source>
</evidence>
<dbReference type="OMA" id="VYCNHAE"/>
<sequence>MQIAIVPSLFLLLFSPFSFAIQGYEPVPAPYSGEDVWTGSVVPSPYATVPSLPLAKSPEPGVYEHEDIYEGADRTPAPAPTKEEYPREVEEPSESPISPSPSSEEIILGTVKWCAVRDEYVDCQYYISLLRPTNGYIWICVRRETVQECLDSIKEGEADLVNLDAGLAYIAFMKYSMKAIANEVYCNHAESFDAVAVVNRMVCENKGSTSLLDFKGKRSCHGGYSTATGWNYPVTHLKQLFDSEELNDKEMVTEFFSGVCAPSEFKGTGLCSGCGNENGSCHMSSFYSGHEGAFRCLVEDLGDVAFVRAETALLYSMEGPHNQTWSTKSFNDFMYLCPQGGCREINGYPGDCSFGTVPANVIMTSNYISNEKRLAVLDTLINGSWNDVLYTGKNGAGHMLSTSTQGLAAIKKVTRSYLGTSASISQSIQELNTEDAQVIPYTGNSISDSPSSSSYIHHSMAITVFLIILDLMLSALSTRGQ</sequence>
<dbReference type="GO" id="GO:0005769">
    <property type="term" value="C:early endosome"/>
    <property type="evidence" value="ECO:0000318"/>
    <property type="project" value="GO_Central"/>
</dbReference>
<dbReference type="InterPro" id="IPR001156">
    <property type="entry name" value="Transferrin-like_dom"/>
</dbReference>
<dbReference type="PROSITE" id="PS51408">
    <property type="entry name" value="TRANSFERRIN_LIKE_4"/>
    <property type="match status" value="1"/>
</dbReference>
<accession>A0A1U7ZYB2</accession>
<gene>
    <name evidence="5" type="primary">LOC104594831</name>
</gene>
<dbReference type="PRINTS" id="PR00422">
    <property type="entry name" value="TRANSFERRIN"/>
</dbReference>
<dbReference type="InParanoid" id="A0A1U7ZYB2"/>
<feature type="domain" description="Transferrin-like" evidence="3">
    <location>
        <begin position="111"/>
        <end position="426"/>
    </location>
</feature>
<dbReference type="eggNOG" id="ENOG502QSZB">
    <property type="taxonomic scope" value="Eukaryota"/>
</dbReference>
<organism evidence="4 5">
    <name type="scientific">Nelumbo nucifera</name>
    <name type="common">Sacred lotus</name>
    <dbReference type="NCBI Taxonomy" id="4432"/>
    <lineage>
        <taxon>Eukaryota</taxon>
        <taxon>Viridiplantae</taxon>
        <taxon>Streptophyta</taxon>
        <taxon>Embryophyta</taxon>
        <taxon>Tracheophyta</taxon>
        <taxon>Spermatophyta</taxon>
        <taxon>Magnoliopsida</taxon>
        <taxon>Proteales</taxon>
        <taxon>Nelumbonaceae</taxon>
        <taxon>Nelumbo</taxon>
    </lineage>
</organism>
<keyword evidence="2" id="KW-0732">Signal</keyword>
<feature type="region of interest" description="Disordered" evidence="1">
    <location>
        <begin position="69"/>
        <end position="103"/>
    </location>
</feature>
<dbReference type="AlphaFoldDB" id="A0A1U7ZYB2"/>
<evidence type="ECO:0000259" key="3">
    <source>
        <dbReference type="PROSITE" id="PS51408"/>
    </source>
</evidence>
<feature type="compositionally biased region" description="Basic and acidic residues" evidence="1">
    <location>
        <begin position="81"/>
        <end position="90"/>
    </location>
</feature>
<evidence type="ECO:0000313" key="4">
    <source>
        <dbReference type="Proteomes" id="UP000189703"/>
    </source>
</evidence>
<protein>
    <submittedName>
        <fullName evidence="5">Serotransferrin-like</fullName>
    </submittedName>
</protein>
<dbReference type="Proteomes" id="UP000189703">
    <property type="component" value="Unplaced"/>
</dbReference>
<feature type="signal peptide" evidence="2">
    <location>
        <begin position="1"/>
        <end position="20"/>
    </location>
</feature>
<dbReference type="PANTHER" id="PTHR11485">
    <property type="entry name" value="TRANSFERRIN"/>
    <property type="match status" value="1"/>
</dbReference>
<dbReference type="GO" id="GO:0005886">
    <property type="term" value="C:plasma membrane"/>
    <property type="evidence" value="ECO:0000318"/>
    <property type="project" value="GO_Central"/>
</dbReference>
<dbReference type="OrthoDB" id="9981115at2759"/>
<evidence type="ECO:0000256" key="2">
    <source>
        <dbReference type="SAM" id="SignalP"/>
    </source>
</evidence>
<dbReference type="GO" id="GO:0006826">
    <property type="term" value="P:iron ion transport"/>
    <property type="evidence" value="ECO:0000318"/>
    <property type="project" value="GO_Central"/>
</dbReference>
<feature type="compositionally biased region" description="Low complexity" evidence="1">
    <location>
        <begin position="94"/>
        <end position="103"/>
    </location>
</feature>
<dbReference type="GO" id="GO:0005615">
    <property type="term" value="C:extracellular space"/>
    <property type="evidence" value="ECO:0000318"/>
    <property type="project" value="GO_Central"/>
</dbReference>
<dbReference type="PANTHER" id="PTHR11485:SF29">
    <property type="entry name" value="TRANSFERRIN 2"/>
    <property type="match status" value="1"/>
</dbReference>
<dbReference type="GO" id="GO:0055037">
    <property type="term" value="C:recycling endosome"/>
    <property type="evidence" value="ECO:0000318"/>
    <property type="project" value="GO_Central"/>
</dbReference>
<dbReference type="CDD" id="cd13529">
    <property type="entry name" value="PBP2_transferrin"/>
    <property type="match status" value="1"/>
</dbReference>
<name>A0A1U7ZYB2_NELNU</name>
<dbReference type="RefSeq" id="XP_010253635.1">
    <property type="nucleotide sequence ID" value="XM_010255333.2"/>
</dbReference>
<evidence type="ECO:0000256" key="1">
    <source>
        <dbReference type="SAM" id="MobiDB-lite"/>
    </source>
</evidence>
<dbReference type="SUPFAM" id="SSF53850">
    <property type="entry name" value="Periplasmic binding protein-like II"/>
    <property type="match status" value="1"/>
</dbReference>
<keyword evidence="4" id="KW-1185">Reference proteome</keyword>
<dbReference type="Gene3D" id="3.40.190.10">
    <property type="entry name" value="Periplasmic binding protein-like II"/>
    <property type="match status" value="2"/>
</dbReference>
<dbReference type="STRING" id="4432.A0A1U7ZYB2"/>
<proteinExistence type="predicted"/>
<dbReference type="KEGG" id="nnu:104594831"/>
<feature type="chain" id="PRO_5010521122" evidence="2">
    <location>
        <begin position="21"/>
        <end position="481"/>
    </location>
</feature>
<dbReference type="SMART" id="SM00094">
    <property type="entry name" value="TR_FER"/>
    <property type="match status" value="1"/>
</dbReference>
<reference evidence="5" key="1">
    <citation type="submission" date="2025-08" db="UniProtKB">
        <authorList>
            <consortium name="RefSeq"/>
        </authorList>
    </citation>
    <scope>IDENTIFICATION</scope>
</reference>
<dbReference type="Pfam" id="PF00405">
    <property type="entry name" value="Transferrin"/>
    <property type="match status" value="1"/>
</dbReference>